<proteinExistence type="predicted"/>
<dbReference type="PANTHER" id="PTHR11537:SF113">
    <property type="entry name" value="POTASSIUM VOLTAGE-GATED CHANNEL PROTEIN SHAKER"/>
    <property type="match status" value="1"/>
</dbReference>
<dbReference type="PRINTS" id="PR01496">
    <property type="entry name" value="SHAKERCHANEL"/>
</dbReference>
<keyword evidence="3 9" id="KW-0812">Transmembrane</keyword>
<evidence type="ECO:0000256" key="9">
    <source>
        <dbReference type="SAM" id="Phobius"/>
    </source>
</evidence>
<comment type="subcellular location">
    <subcellularLocation>
        <location evidence="1">Membrane</location>
        <topology evidence="1">Multi-pass membrane protein</topology>
    </subcellularLocation>
</comment>
<dbReference type="PANTHER" id="PTHR11537">
    <property type="entry name" value="VOLTAGE-GATED POTASSIUM CHANNEL"/>
    <property type="match status" value="1"/>
</dbReference>
<keyword evidence="6 9" id="KW-0472">Membrane</keyword>
<evidence type="ECO:0000256" key="1">
    <source>
        <dbReference type="ARBA" id="ARBA00004141"/>
    </source>
</evidence>
<keyword evidence="2" id="KW-0813">Transport</keyword>
<organism evidence="10 11">
    <name type="scientific">Macrostomum lignano</name>
    <dbReference type="NCBI Taxonomy" id="282301"/>
    <lineage>
        <taxon>Eukaryota</taxon>
        <taxon>Metazoa</taxon>
        <taxon>Spiralia</taxon>
        <taxon>Lophotrochozoa</taxon>
        <taxon>Platyhelminthes</taxon>
        <taxon>Rhabditophora</taxon>
        <taxon>Macrostomorpha</taxon>
        <taxon>Macrostomida</taxon>
        <taxon>Macrostomidae</taxon>
        <taxon>Macrostomum</taxon>
    </lineage>
</organism>
<evidence type="ECO:0000313" key="11">
    <source>
        <dbReference type="WBParaSite" id="maker-unitig_24084-snap-gene-0.3-mRNA-1"/>
    </source>
</evidence>
<dbReference type="InterPro" id="IPR028325">
    <property type="entry name" value="VG_K_chnl"/>
</dbReference>
<accession>A0A1I8F999</accession>
<evidence type="ECO:0000256" key="5">
    <source>
        <dbReference type="ARBA" id="ARBA00023065"/>
    </source>
</evidence>
<feature type="compositionally biased region" description="Basic and acidic residues" evidence="8">
    <location>
        <begin position="40"/>
        <end position="52"/>
    </location>
</feature>
<dbReference type="GO" id="GO:0008076">
    <property type="term" value="C:voltage-gated potassium channel complex"/>
    <property type="evidence" value="ECO:0007669"/>
    <property type="project" value="InterPro"/>
</dbReference>
<dbReference type="GO" id="GO:0005251">
    <property type="term" value="F:delayed rectifier potassium channel activity"/>
    <property type="evidence" value="ECO:0007669"/>
    <property type="project" value="TreeGrafter"/>
</dbReference>
<dbReference type="WBParaSite" id="maker-unitig_24084-snap-gene-0.3-mRNA-1">
    <property type="protein sequence ID" value="maker-unitig_24084-snap-gene-0.3-mRNA-1"/>
    <property type="gene ID" value="maker-unitig_24084-snap-gene-0.3"/>
</dbReference>
<evidence type="ECO:0000256" key="3">
    <source>
        <dbReference type="ARBA" id="ARBA00022692"/>
    </source>
</evidence>
<dbReference type="Proteomes" id="UP000095280">
    <property type="component" value="Unplaced"/>
</dbReference>
<dbReference type="AlphaFoldDB" id="A0A1I8F999"/>
<name>A0A1I8F999_9PLAT</name>
<reference evidence="11" key="1">
    <citation type="submission" date="2016-11" db="UniProtKB">
        <authorList>
            <consortium name="WormBaseParasite"/>
        </authorList>
    </citation>
    <scope>IDENTIFICATION</scope>
</reference>
<sequence length="381" mass="41454">GSGGFRSPPIPPPGTFQPCQRISGGIRLPRLPPAGLRGGPPERVRHALRDAAGRPQPAPAHPAGNPQKRARYFDRRSHEYFFDRHRPPFEAYGGQAESAAPPSRTTSSCPSWSSTRSSGEVIDAYKKDEGYISETVVLPEHPFKRAVWMLFEYPETSAPAFLIAIVSVVFTSILSIILFCAETLHEFKRNALRAVRPAELLRPVLRGRVGLHGLVHHRAGGPLPRLPVQEGVHEGHQECGGPCRPLCRTMFTSPNVLVHDELRGAPVERLAGLPASCPASSGCSSSPSTLGRPAGAGAHLPGQHRRFSDSSWWSALIVCILLFSSTIYYVESEVRGSQIESIPDAFWWAVITMCHRGLRRQGAEGPAGPRSSAPCAPWRAC</sequence>
<keyword evidence="4 9" id="KW-1133">Transmembrane helix</keyword>
<dbReference type="GO" id="GO:0001508">
    <property type="term" value="P:action potential"/>
    <property type="evidence" value="ECO:0007669"/>
    <property type="project" value="TreeGrafter"/>
</dbReference>
<keyword evidence="5" id="KW-0406">Ion transport</keyword>
<dbReference type="InterPro" id="IPR003972">
    <property type="entry name" value="K_chnl_volt-dep_Kv1"/>
</dbReference>
<dbReference type="InterPro" id="IPR027359">
    <property type="entry name" value="Volt_channel_dom_sf"/>
</dbReference>
<evidence type="ECO:0000256" key="6">
    <source>
        <dbReference type="ARBA" id="ARBA00023136"/>
    </source>
</evidence>
<keyword evidence="7" id="KW-0407">Ion channel</keyword>
<evidence type="ECO:0000256" key="8">
    <source>
        <dbReference type="SAM" id="MobiDB-lite"/>
    </source>
</evidence>
<dbReference type="SUPFAM" id="SSF81324">
    <property type="entry name" value="Voltage-gated potassium channels"/>
    <property type="match status" value="1"/>
</dbReference>
<feature type="region of interest" description="Disordered" evidence="8">
    <location>
        <begin position="360"/>
        <end position="381"/>
    </location>
</feature>
<feature type="compositionally biased region" description="Low complexity" evidence="8">
    <location>
        <begin position="24"/>
        <end position="39"/>
    </location>
</feature>
<evidence type="ECO:0000256" key="7">
    <source>
        <dbReference type="ARBA" id="ARBA00023303"/>
    </source>
</evidence>
<feature type="region of interest" description="Disordered" evidence="8">
    <location>
        <begin position="93"/>
        <end position="115"/>
    </location>
</feature>
<feature type="region of interest" description="Disordered" evidence="8">
    <location>
        <begin position="1"/>
        <end position="70"/>
    </location>
</feature>
<evidence type="ECO:0000256" key="4">
    <source>
        <dbReference type="ARBA" id="ARBA00022989"/>
    </source>
</evidence>
<evidence type="ECO:0000313" key="10">
    <source>
        <dbReference type="Proteomes" id="UP000095280"/>
    </source>
</evidence>
<feature type="transmembrane region" description="Helical" evidence="9">
    <location>
        <begin position="160"/>
        <end position="181"/>
    </location>
</feature>
<dbReference type="Gene3D" id="1.10.287.70">
    <property type="match status" value="1"/>
</dbReference>
<keyword evidence="10" id="KW-1185">Reference proteome</keyword>
<feature type="compositionally biased region" description="Low complexity" evidence="8">
    <location>
        <begin position="98"/>
        <end position="115"/>
    </location>
</feature>
<dbReference type="Gene3D" id="1.20.120.350">
    <property type="entry name" value="Voltage-gated potassium channels. Chain C"/>
    <property type="match status" value="1"/>
</dbReference>
<feature type="transmembrane region" description="Helical" evidence="9">
    <location>
        <begin position="312"/>
        <end position="330"/>
    </location>
</feature>
<dbReference type="PRINTS" id="PR00169">
    <property type="entry name" value="KCHANNEL"/>
</dbReference>
<evidence type="ECO:0000256" key="2">
    <source>
        <dbReference type="ARBA" id="ARBA00022448"/>
    </source>
</evidence>
<protein>
    <submittedName>
        <fullName evidence="11">Neur_chan_memb domain-containing protein</fullName>
    </submittedName>
</protein>